<dbReference type="InterPro" id="IPR027266">
    <property type="entry name" value="TrmE/GcvT-like"/>
</dbReference>
<organism evidence="7 8">
    <name type="scientific">Mesorhizobium muleiense</name>
    <dbReference type="NCBI Taxonomy" id="1004279"/>
    <lineage>
        <taxon>Bacteria</taxon>
        <taxon>Pseudomonadati</taxon>
        <taxon>Pseudomonadota</taxon>
        <taxon>Alphaproteobacteria</taxon>
        <taxon>Hyphomicrobiales</taxon>
        <taxon>Phyllobacteriaceae</taxon>
        <taxon>Mesorhizobium</taxon>
    </lineage>
</organism>
<dbReference type="Proteomes" id="UP000198894">
    <property type="component" value="Unassembled WGS sequence"/>
</dbReference>
<dbReference type="Pfam" id="PF01571">
    <property type="entry name" value="GCV_T"/>
    <property type="match status" value="1"/>
</dbReference>
<dbReference type="InterPro" id="IPR006076">
    <property type="entry name" value="FAD-dep_OxRdtase"/>
</dbReference>
<dbReference type="EMBL" id="FNEE01000032">
    <property type="protein sequence ID" value="SDL30243.1"/>
    <property type="molecule type" value="Genomic_DNA"/>
</dbReference>
<evidence type="ECO:0000313" key="8">
    <source>
        <dbReference type="Proteomes" id="UP000198894"/>
    </source>
</evidence>
<dbReference type="AlphaFoldDB" id="A0A1G9IZ68"/>
<evidence type="ECO:0000256" key="1">
    <source>
        <dbReference type="ARBA" id="ARBA00008609"/>
    </source>
</evidence>
<gene>
    <name evidence="7" type="ORF">SAMN05428953_13220</name>
</gene>
<proteinExistence type="inferred from homology"/>
<name>A0A1G9IZ68_9HYPH</name>
<dbReference type="Gene3D" id="3.30.1360.120">
    <property type="entry name" value="Probable tRNA modification gtpase trme, domain 1"/>
    <property type="match status" value="1"/>
</dbReference>
<keyword evidence="2" id="KW-0560">Oxidoreductase</keyword>
<dbReference type="PANTHER" id="PTHR43757:SF2">
    <property type="entry name" value="AMINOMETHYLTRANSFERASE, MITOCHONDRIAL"/>
    <property type="match status" value="1"/>
</dbReference>
<dbReference type="Gene3D" id="3.30.9.10">
    <property type="entry name" value="D-Amino Acid Oxidase, subunit A, domain 2"/>
    <property type="match status" value="1"/>
</dbReference>
<feature type="domain" description="FAD dependent oxidoreductase" evidence="3">
    <location>
        <begin position="6"/>
        <end position="367"/>
    </location>
</feature>
<dbReference type="PANTHER" id="PTHR43757">
    <property type="entry name" value="AMINOMETHYLTRANSFERASE"/>
    <property type="match status" value="1"/>
</dbReference>
<dbReference type="SUPFAM" id="SSF103025">
    <property type="entry name" value="Folate-binding domain"/>
    <property type="match status" value="1"/>
</dbReference>
<dbReference type="SUPFAM" id="SSF51905">
    <property type="entry name" value="FAD/NAD(P)-binding domain"/>
    <property type="match status" value="1"/>
</dbReference>
<dbReference type="GO" id="GO:0016491">
    <property type="term" value="F:oxidoreductase activity"/>
    <property type="evidence" value="ECO:0007669"/>
    <property type="project" value="UniProtKB-KW"/>
</dbReference>
<evidence type="ECO:0000259" key="5">
    <source>
        <dbReference type="Pfam" id="PF08669"/>
    </source>
</evidence>
<dbReference type="InterPro" id="IPR036188">
    <property type="entry name" value="FAD/NAD-bd_sf"/>
</dbReference>
<evidence type="ECO:0000259" key="6">
    <source>
        <dbReference type="Pfam" id="PF16350"/>
    </source>
</evidence>
<dbReference type="InterPro" id="IPR006222">
    <property type="entry name" value="GCVT_N"/>
</dbReference>
<dbReference type="InterPro" id="IPR032503">
    <property type="entry name" value="FAO_M"/>
</dbReference>
<evidence type="ECO:0000259" key="3">
    <source>
        <dbReference type="Pfam" id="PF01266"/>
    </source>
</evidence>
<evidence type="ECO:0000259" key="4">
    <source>
        <dbReference type="Pfam" id="PF01571"/>
    </source>
</evidence>
<sequence>MKSHAKVVVVGGGVVGCSVLFHLARHGWTDIVLLERDELTSGSTWHAAGGMHTINGDPNVAKLQKYTISLYKEIEELSGQATGVHLTGGVLLAATEARLDWLRGVVAKGRYLGIDLEEISPDEAAELMPLLDPKQFVGAVRNKEDGHLDPSGVTHAYAKAARKLGAEVERFTKVEDIVRRADGLWRVITNKGEVVAEHVVNAGGLWAREVGRMVGLELPVLAMEHMYLITEDMPEVAAWNQKTGTEIIHAVDFDGELYLRQERGGMLMGTYERANKPWSELQTPWNFGHELLEPDIDRIAPSLEVGFRHFPAFQNTGIKQIINGPFTFAPDGNPLVGPVRGLPGLWVACGVMAGFSQGGGVGLALSNWMIEGDPGADIWAMDVSRYGDWATMAYTNAKVRENYSRRFSIRFPNEELPAGRPLKTTPVYDLLSAKGAQWGVAYGLEVPLWYAPEGVRDEFSWRRSSDFEHVAKEVRTVRTSVGLSEISSFAKYRVTGAGAAAWLDRLLACKLPKPGRMTLAPMLKQDGRLIGDFSLANLGSGNSSGEGWFLAGSGIAEQYHMRWFEAHLPQDSSVHIEALGARLTGLSIAGPRARDVLAKVTRADVSNAAFPFMATARMDIGMAPCLVGRVSYTGDLGYEIWVAPEYQRAAYQTLMAAGEDFGIGLFGARALNALRLEKNYGSWAREYRPIYGPLEAGLDRFVAYGKETDFIGKQAALAERQQGGKLRLRAFVVDAADADVIGDEPIWFDGAVRGWVTSGGYAHHSKTSVAMGYVPKEIADEADGFEVELLGKRYTARVQPTPLFDANLKRMRG</sequence>
<dbReference type="Gene3D" id="3.50.50.60">
    <property type="entry name" value="FAD/NAD(P)-binding domain"/>
    <property type="match status" value="1"/>
</dbReference>
<dbReference type="RefSeq" id="WP_091600282.1">
    <property type="nucleotide sequence ID" value="NZ_FNEE01000032.1"/>
</dbReference>
<keyword evidence="8" id="KW-1185">Reference proteome</keyword>
<comment type="similarity">
    <text evidence="1">Belongs to the GcvT family.</text>
</comment>
<dbReference type="InterPro" id="IPR013977">
    <property type="entry name" value="GcvT_C"/>
</dbReference>
<dbReference type="Gene3D" id="3.30.70.1400">
    <property type="entry name" value="Aminomethyltransferase beta-barrel domains"/>
    <property type="match status" value="1"/>
</dbReference>
<dbReference type="InterPro" id="IPR028896">
    <property type="entry name" value="GcvT/YgfZ/DmdA"/>
</dbReference>
<dbReference type="Gene3D" id="2.40.30.110">
    <property type="entry name" value="Aminomethyltransferase beta-barrel domains"/>
    <property type="match status" value="1"/>
</dbReference>
<feature type="domain" description="FAD dependent oxidoreductase central" evidence="6">
    <location>
        <begin position="371"/>
        <end position="424"/>
    </location>
</feature>
<dbReference type="Pfam" id="PF16350">
    <property type="entry name" value="FAO_M"/>
    <property type="match status" value="1"/>
</dbReference>
<reference evidence="8" key="1">
    <citation type="submission" date="2016-10" db="EMBL/GenBank/DDBJ databases">
        <authorList>
            <person name="Varghese N."/>
            <person name="Submissions S."/>
        </authorList>
    </citation>
    <scope>NUCLEOTIDE SEQUENCE [LARGE SCALE GENOMIC DNA]</scope>
    <source>
        <strain evidence="8">CGMCC 1.11022</strain>
    </source>
</reference>
<dbReference type="Pfam" id="PF08669">
    <property type="entry name" value="GCV_T_C"/>
    <property type="match status" value="1"/>
</dbReference>
<dbReference type="SUPFAM" id="SSF101790">
    <property type="entry name" value="Aminomethyltransferase beta-barrel domain"/>
    <property type="match status" value="1"/>
</dbReference>
<dbReference type="Pfam" id="PF01266">
    <property type="entry name" value="DAO"/>
    <property type="match status" value="1"/>
</dbReference>
<dbReference type="InterPro" id="IPR029043">
    <property type="entry name" value="GcvT/YgfZ_C"/>
</dbReference>
<evidence type="ECO:0000256" key="2">
    <source>
        <dbReference type="ARBA" id="ARBA00023002"/>
    </source>
</evidence>
<protein>
    <submittedName>
        <fullName evidence="7">Dimethylglycine dehydrogenase</fullName>
    </submittedName>
</protein>
<evidence type="ECO:0000313" key="7">
    <source>
        <dbReference type="EMBL" id="SDL30243.1"/>
    </source>
</evidence>
<feature type="domain" description="Aminomethyltransferase C-terminal" evidence="5">
    <location>
        <begin position="727"/>
        <end position="805"/>
    </location>
</feature>
<feature type="domain" description="GCVT N-terminal" evidence="4">
    <location>
        <begin position="428"/>
        <end position="705"/>
    </location>
</feature>
<dbReference type="PROSITE" id="PS51257">
    <property type="entry name" value="PROKAR_LIPOPROTEIN"/>
    <property type="match status" value="1"/>
</dbReference>
<accession>A0A1G9IZ68</accession>
<dbReference type="SUPFAM" id="SSF54373">
    <property type="entry name" value="FAD-linked reductases, C-terminal domain"/>
    <property type="match status" value="1"/>
</dbReference>